<gene>
    <name evidence="1" type="ORF">ONZ43_g1361</name>
</gene>
<evidence type="ECO:0000313" key="1">
    <source>
        <dbReference type="EMBL" id="KAJ8122451.1"/>
    </source>
</evidence>
<proteinExistence type="predicted"/>
<protein>
    <submittedName>
        <fullName evidence="1">Uncharacterized protein</fullName>
    </submittedName>
</protein>
<dbReference type="Proteomes" id="UP001153334">
    <property type="component" value="Unassembled WGS sequence"/>
</dbReference>
<evidence type="ECO:0000313" key="2">
    <source>
        <dbReference type="Proteomes" id="UP001153334"/>
    </source>
</evidence>
<sequence>MSIHSFSSSEIWERHIRDTHKEEFPSEQLSSLASLSRKLLLLPIACPLCGYEERVEAKTLDHIAAHLHDFALRSLPWDSLSREGGGSYDLSPGLDDTKQAHHGHTRHTHSVETGKSVDEEVYTARGLEVLHGAIESILVTLPSVQKSGFNEFNLIQDHITSLQQKDFSGMADEDMDAYTRPLLRIQQIINWLSEADDLLASSPEQVEELKQSLLEEHVSLLKLGSKNEAGPLASNSEMPSQKTKSAPQYSQWFMDPNLVNAVEECRKIRVDFNKSLEKWIPMLSGFPEQQAAAKRLEAAPQFTAEEVENQLKEAGKQRTDEKPRHWEKAFHGFSQRVRDQRSFLSLLAEMDLVSSMFKAFGFMMIVLTCIDEIHEGDYRTIDIVQEVVSNIVQQKYQEVKLESTPPGLSAIESNAEHFESIKDTMRKVTEFRSFTEETQKQLNWARELGEMQRLIATDIWVAFERDMRDNWRGKLERNILNATGKAQIAGLVNHFANISAQVLTEHEKIIRFGTLTWDETRKFKAFICHRKLRDFLHDTRLRSHYPVLLVNGAWHGRSKPLVYASGVSSAIAHIVHELRVAPNVITVTFFCDFHGHRVGGKPRDIMVHLIAQLIRNRPHVEEWDLEVLQQYHNKVANAGIHELRLYIVCE</sequence>
<dbReference type="EMBL" id="JAPESX010000230">
    <property type="protein sequence ID" value="KAJ8122451.1"/>
    <property type="molecule type" value="Genomic_DNA"/>
</dbReference>
<keyword evidence="2" id="KW-1185">Reference proteome</keyword>
<reference evidence="1" key="1">
    <citation type="submission" date="2022-11" db="EMBL/GenBank/DDBJ databases">
        <title>Genome Sequence of Nemania bipapillata.</title>
        <authorList>
            <person name="Buettner E."/>
        </authorList>
    </citation>
    <scope>NUCLEOTIDE SEQUENCE</scope>
    <source>
        <strain evidence="1">CP14</strain>
    </source>
</reference>
<organism evidence="1 2">
    <name type="scientific">Nemania bipapillata</name>
    <dbReference type="NCBI Taxonomy" id="110536"/>
    <lineage>
        <taxon>Eukaryota</taxon>
        <taxon>Fungi</taxon>
        <taxon>Dikarya</taxon>
        <taxon>Ascomycota</taxon>
        <taxon>Pezizomycotina</taxon>
        <taxon>Sordariomycetes</taxon>
        <taxon>Xylariomycetidae</taxon>
        <taxon>Xylariales</taxon>
        <taxon>Xylariaceae</taxon>
        <taxon>Nemania</taxon>
    </lineage>
</organism>
<name>A0ACC2J4N8_9PEZI</name>
<accession>A0ACC2J4N8</accession>
<comment type="caution">
    <text evidence="1">The sequence shown here is derived from an EMBL/GenBank/DDBJ whole genome shotgun (WGS) entry which is preliminary data.</text>
</comment>